<name>A0A126V2V4_9RHOB</name>
<dbReference type="GO" id="GO:0008146">
    <property type="term" value="F:sulfotransferase activity"/>
    <property type="evidence" value="ECO:0007669"/>
    <property type="project" value="InterPro"/>
</dbReference>
<keyword evidence="2" id="KW-0808">Transferase</keyword>
<dbReference type="Pfam" id="PF00685">
    <property type="entry name" value="Sulfotransfer_1"/>
    <property type="match status" value="1"/>
</dbReference>
<gene>
    <name evidence="4" type="ORF">RC74_16415</name>
</gene>
<dbReference type="Gene3D" id="3.40.50.300">
    <property type="entry name" value="P-loop containing nucleotide triphosphate hydrolases"/>
    <property type="match status" value="1"/>
</dbReference>
<proteinExistence type="inferred from homology"/>
<dbReference type="InterPro" id="IPR027417">
    <property type="entry name" value="P-loop_NTPase"/>
</dbReference>
<dbReference type="AlphaFoldDB" id="A0A126V2V4"/>
<evidence type="ECO:0000259" key="3">
    <source>
        <dbReference type="Pfam" id="PF00685"/>
    </source>
</evidence>
<reference evidence="4 5" key="1">
    <citation type="submission" date="2016-02" db="EMBL/GenBank/DDBJ databases">
        <title>Complete genome sequence of Halocynthiibacter arcticus PAMC 20958t from arctic marine sediment.</title>
        <authorList>
            <person name="Lee Y.M."/>
            <person name="Baek K."/>
            <person name="Lee H.K."/>
            <person name="Shin S.C."/>
        </authorList>
    </citation>
    <scope>NUCLEOTIDE SEQUENCE [LARGE SCALE GENOMIC DNA]</scope>
    <source>
        <strain evidence="4">PAMC 20958</strain>
    </source>
</reference>
<keyword evidence="5" id="KW-1185">Reference proteome</keyword>
<protein>
    <recommendedName>
        <fullName evidence="3">Sulfotransferase domain-containing protein</fullName>
    </recommendedName>
</protein>
<evidence type="ECO:0000256" key="2">
    <source>
        <dbReference type="ARBA" id="ARBA00022679"/>
    </source>
</evidence>
<dbReference type="RefSeq" id="WP_039003647.1">
    <property type="nucleotide sequence ID" value="NZ_CP014327.1"/>
</dbReference>
<dbReference type="EMBL" id="CP014327">
    <property type="protein sequence ID" value="AML52642.1"/>
    <property type="molecule type" value="Genomic_DNA"/>
</dbReference>
<evidence type="ECO:0000256" key="1">
    <source>
        <dbReference type="ARBA" id="ARBA00005771"/>
    </source>
</evidence>
<sequence>MSEQFPGPSQVYNSDVSNSDIWSRFKNRPDDVFVCTPPKSGTTWMQSICGMLIFGDPDVNPGIGTISKWLDSKFNDEKELMDTLKAQEHRRYIKTHTPLDGITYDKNCTYLSVHRHPIDVFFSAQNHIKNMSNGTLDKYIADDINEGFRTFVETPFSPLQNGGESLEGLALHFKSFHNGHACANIHMFHYADMVRDLRGAVSSLSEILECNYDDDLIDAIVEAATFSSMKKNADKFAPSADRGIWKDNAQFFESGTSNKWEGILSAENLSLYDAKMKEFLTPKERAWFEFGSKG</sequence>
<evidence type="ECO:0000313" key="5">
    <source>
        <dbReference type="Proteomes" id="UP000070371"/>
    </source>
</evidence>
<accession>A0A126V2V4</accession>
<dbReference type="InterPro" id="IPR000863">
    <property type="entry name" value="Sulfotransferase_dom"/>
</dbReference>
<feature type="domain" description="Sulfotransferase" evidence="3">
    <location>
        <begin position="29"/>
        <end position="276"/>
    </location>
</feature>
<dbReference type="SUPFAM" id="SSF52540">
    <property type="entry name" value="P-loop containing nucleoside triphosphate hydrolases"/>
    <property type="match status" value="1"/>
</dbReference>
<comment type="similarity">
    <text evidence="1">Belongs to the sulfotransferase 1 family.</text>
</comment>
<evidence type="ECO:0000313" key="4">
    <source>
        <dbReference type="EMBL" id="AML52642.1"/>
    </source>
</evidence>
<dbReference type="KEGG" id="hat:RC74_16415"/>
<organism evidence="4 5">
    <name type="scientific">Falsihalocynthiibacter arcticus</name>
    <dbReference type="NCBI Taxonomy" id="1579316"/>
    <lineage>
        <taxon>Bacteria</taxon>
        <taxon>Pseudomonadati</taxon>
        <taxon>Pseudomonadota</taxon>
        <taxon>Alphaproteobacteria</taxon>
        <taxon>Rhodobacterales</taxon>
        <taxon>Roseobacteraceae</taxon>
        <taxon>Falsihalocynthiibacter</taxon>
    </lineage>
</organism>
<dbReference type="OrthoDB" id="3399180at2"/>
<dbReference type="Proteomes" id="UP000070371">
    <property type="component" value="Chromosome"/>
</dbReference>
<dbReference type="PANTHER" id="PTHR11783">
    <property type="entry name" value="SULFOTRANSFERASE SULT"/>
    <property type="match status" value="1"/>
</dbReference>